<feature type="transmembrane region" description="Helical" evidence="9">
    <location>
        <begin position="104"/>
        <end position="124"/>
    </location>
</feature>
<evidence type="ECO:0000256" key="3">
    <source>
        <dbReference type="ARBA" id="ARBA00022448"/>
    </source>
</evidence>
<keyword evidence="4 9" id="KW-0812">Transmembrane</keyword>
<feature type="transmembrane region" description="Helical" evidence="9">
    <location>
        <begin position="382"/>
        <end position="402"/>
    </location>
</feature>
<name>A0A6A6HK97_VIRVR</name>
<feature type="domain" description="Major facilitator superfamily (MFS) profile" evidence="10">
    <location>
        <begin position="63"/>
        <end position="514"/>
    </location>
</feature>
<feature type="transmembrane region" description="Helical" evidence="9">
    <location>
        <begin position="136"/>
        <end position="153"/>
    </location>
</feature>
<feature type="transmembrane region" description="Helical" evidence="9">
    <location>
        <begin position="232"/>
        <end position="249"/>
    </location>
</feature>
<keyword evidence="5 9" id="KW-1133">Transmembrane helix</keyword>
<dbReference type="Proteomes" id="UP000800092">
    <property type="component" value="Unassembled WGS sequence"/>
</dbReference>
<evidence type="ECO:0000256" key="4">
    <source>
        <dbReference type="ARBA" id="ARBA00022692"/>
    </source>
</evidence>
<dbReference type="FunFam" id="1.20.1250.20:FF:000090">
    <property type="entry name" value="MFS sugar transporter, putative"/>
    <property type="match status" value="1"/>
</dbReference>
<dbReference type="GO" id="GO:0005351">
    <property type="term" value="F:carbohydrate:proton symporter activity"/>
    <property type="evidence" value="ECO:0007669"/>
    <property type="project" value="TreeGrafter"/>
</dbReference>
<dbReference type="EMBL" id="ML991775">
    <property type="protein sequence ID" value="KAF2238546.1"/>
    <property type="molecule type" value="Genomic_DNA"/>
</dbReference>
<feature type="transmembrane region" description="Helical" evidence="9">
    <location>
        <begin position="159"/>
        <end position="181"/>
    </location>
</feature>
<evidence type="ECO:0000256" key="7">
    <source>
        <dbReference type="RuleBase" id="RU003346"/>
    </source>
</evidence>
<gene>
    <name evidence="11" type="ORF">EV356DRAFT_505851</name>
</gene>
<keyword evidence="6 9" id="KW-0472">Membrane</keyword>
<evidence type="ECO:0000256" key="9">
    <source>
        <dbReference type="SAM" id="Phobius"/>
    </source>
</evidence>
<dbReference type="PROSITE" id="PS50850">
    <property type="entry name" value="MFS"/>
    <property type="match status" value="1"/>
</dbReference>
<evidence type="ECO:0000313" key="11">
    <source>
        <dbReference type="EMBL" id="KAF2238546.1"/>
    </source>
</evidence>
<sequence>MTDATSSRGPDIQPESPVESPVDNDEHGESAPLIETDHWRSNTAKMKMKAGTRLGLIRVWWLAFIVNLGGGFLFGYDSGIVGGVLTFASYEKDYRYTTKQSTRVTSLAVSLQQLGGFVGCFLVWPMTNALGRKRSLMVSSVTFCIGALIQTINTHSLPAFYVARVIAGLGLGSATVVVPMFTSEMAPKEIRGTLGGMFQWMYTWGIFLSYWVDYGVQKNVASSMAMQWQIPIALQLIPAGLLGLSMFTVTESVRWLTKKGRHAEAWESLKWIRADDSQVTEDEMQEIRYGVEMEFQATEGFRLKELIQRQNLYPLAMAFAVFTAQQATGATAFAYYSTQYFKKLVGGSGSQALLLSGIFGAVKVVACACFVFLIADRFGRRIQLTVGALCMAACLITTAVVVKYKPPPPAAPAGGHTNVTHSGIATVALIYLFVIAYNLSWGPLPWPYVSEIFSARIREPGVATGVAAQWLWNFVFTLSTPYMITNLGWGTFLLWGLFDTVIAMFSWTVLTETKGKSLEEIAHVDTYASSKDLVEQETASTKG</sequence>
<keyword evidence="12" id="KW-1185">Reference proteome</keyword>
<dbReference type="InterPro" id="IPR020846">
    <property type="entry name" value="MFS_dom"/>
</dbReference>
<dbReference type="Pfam" id="PF00083">
    <property type="entry name" value="Sugar_tr"/>
    <property type="match status" value="1"/>
</dbReference>
<feature type="transmembrane region" description="Helical" evidence="9">
    <location>
        <begin position="352"/>
        <end position="375"/>
    </location>
</feature>
<dbReference type="InterPro" id="IPR005828">
    <property type="entry name" value="MFS_sugar_transport-like"/>
</dbReference>
<evidence type="ECO:0000256" key="6">
    <source>
        <dbReference type="ARBA" id="ARBA00023136"/>
    </source>
</evidence>
<feature type="transmembrane region" description="Helical" evidence="9">
    <location>
        <begin position="55"/>
        <end position="76"/>
    </location>
</feature>
<evidence type="ECO:0000256" key="8">
    <source>
        <dbReference type="SAM" id="MobiDB-lite"/>
    </source>
</evidence>
<dbReference type="PANTHER" id="PTHR48022">
    <property type="entry name" value="PLASTIDIC GLUCOSE TRANSPORTER 4"/>
    <property type="match status" value="1"/>
</dbReference>
<dbReference type="PRINTS" id="PR00171">
    <property type="entry name" value="SUGRTRNSPORT"/>
</dbReference>
<dbReference type="OrthoDB" id="6612291at2759"/>
<evidence type="ECO:0000256" key="1">
    <source>
        <dbReference type="ARBA" id="ARBA00004141"/>
    </source>
</evidence>
<dbReference type="NCBIfam" id="TIGR00879">
    <property type="entry name" value="SP"/>
    <property type="match status" value="1"/>
</dbReference>
<dbReference type="SUPFAM" id="SSF103473">
    <property type="entry name" value="MFS general substrate transporter"/>
    <property type="match status" value="1"/>
</dbReference>
<feature type="transmembrane region" description="Helical" evidence="9">
    <location>
        <begin position="312"/>
        <end position="336"/>
    </location>
</feature>
<dbReference type="InterPro" id="IPR036259">
    <property type="entry name" value="MFS_trans_sf"/>
</dbReference>
<dbReference type="InterPro" id="IPR005829">
    <property type="entry name" value="Sugar_transporter_CS"/>
</dbReference>
<evidence type="ECO:0000256" key="2">
    <source>
        <dbReference type="ARBA" id="ARBA00010992"/>
    </source>
</evidence>
<evidence type="ECO:0000256" key="5">
    <source>
        <dbReference type="ARBA" id="ARBA00022989"/>
    </source>
</evidence>
<keyword evidence="11" id="KW-0762">Sugar transport</keyword>
<dbReference type="PANTHER" id="PTHR48022:SF25">
    <property type="entry name" value="QUINATE TRANSPORTER, PUTATIVE (AFU_ORTHOLOGUE AFUA_5G12950)-RELATED"/>
    <property type="match status" value="1"/>
</dbReference>
<comment type="similarity">
    <text evidence="2 7">Belongs to the major facilitator superfamily. Sugar transporter (TC 2.A.1.1) family.</text>
</comment>
<proteinExistence type="inferred from homology"/>
<dbReference type="InterPro" id="IPR003663">
    <property type="entry name" value="Sugar/inositol_transpt"/>
</dbReference>
<accession>A0A6A6HK97</accession>
<feature type="transmembrane region" description="Helical" evidence="9">
    <location>
        <begin position="490"/>
        <end position="510"/>
    </location>
</feature>
<evidence type="ECO:0000313" key="12">
    <source>
        <dbReference type="Proteomes" id="UP000800092"/>
    </source>
</evidence>
<feature type="transmembrane region" description="Helical" evidence="9">
    <location>
        <begin position="193"/>
        <end position="212"/>
    </location>
</feature>
<feature type="transmembrane region" description="Helical" evidence="9">
    <location>
        <begin position="422"/>
        <end position="441"/>
    </location>
</feature>
<dbReference type="PROSITE" id="PS00216">
    <property type="entry name" value="SUGAR_TRANSPORT_1"/>
    <property type="match status" value="1"/>
</dbReference>
<dbReference type="Gene3D" id="1.20.1250.20">
    <property type="entry name" value="MFS general substrate transporter like domains"/>
    <property type="match status" value="1"/>
</dbReference>
<organism evidence="11 12">
    <name type="scientific">Viridothelium virens</name>
    <name type="common">Speckled blister lichen</name>
    <name type="synonym">Trypethelium virens</name>
    <dbReference type="NCBI Taxonomy" id="1048519"/>
    <lineage>
        <taxon>Eukaryota</taxon>
        <taxon>Fungi</taxon>
        <taxon>Dikarya</taxon>
        <taxon>Ascomycota</taxon>
        <taxon>Pezizomycotina</taxon>
        <taxon>Dothideomycetes</taxon>
        <taxon>Dothideomycetes incertae sedis</taxon>
        <taxon>Trypetheliales</taxon>
        <taxon>Trypetheliaceae</taxon>
        <taxon>Viridothelium</taxon>
    </lineage>
</organism>
<feature type="compositionally biased region" description="Basic and acidic residues" evidence="8">
    <location>
        <begin position="24"/>
        <end position="34"/>
    </location>
</feature>
<keyword evidence="3 7" id="KW-0813">Transport</keyword>
<comment type="subcellular location">
    <subcellularLocation>
        <location evidence="1">Membrane</location>
        <topology evidence="1">Multi-pass membrane protein</topology>
    </subcellularLocation>
</comment>
<dbReference type="PROSITE" id="PS00217">
    <property type="entry name" value="SUGAR_TRANSPORT_2"/>
    <property type="match status" value="1"/>
</dbReference>
<reference evidence="11" key="1">
    <citation type="journal article" date="2020" name="Stud. Mycol.">
        <title>101 Dothideomycetes genomes: a test case for predicting lifestyles and emergence of pathogens.</title>
        <authorList>
            <person name="Haridas S."/>
            <person name="Albert R."/>
            <person name="Binder M."/>
            <person name="Bloem J."/>
            <person name="Labutti K."/>
            <person name="Salamov A."/>
            <person name="Andreopoulos B."/>
            <person name="Baker S."/>
            <person name="Barry K."/>
            <person name="Bills G."/>
            <person name="Bluhm B."/>
            <person name="Cannon C."/>
            <person name="Castanera R."/>
            <person name="Culley D."/>
            <person name="Daum C."/>
            <person name="Ezra D."/>
            <person name="Gonzalez J."/>
            <person name="Henrissat B."/>
            <person name="Kuo A."/>
            <person name="Liang C."/>
            <person name="Lipzen A."/>
            <person name="Lutzoni F."/>
            <person name="Magnuson J."/>
            <person name="Mondo S."/>
            <person name="Nolan M."/>
            <person name="Ohm R."/>
            <person name="Pangilinan J."/>
            <person name="Park H.-J."/>
            <person name="Ramirez L."/>
            <person name="Alfaro M."/>
            <person name="Sun H."/>
            <person name="Tritt A."/>
            <person name="Yoshinaga Y."/>
            <person name="Zwiers L.-H."/>
            <person name="Turgeon B."/>
            <person name="Goodwin S."/>
            <person name="Spatafora J."/>
            <person name="Crous P."/>
            <person name="Grigoriev I."/>
        </authorList>
    </citation>
    <scope>NUCLEOTIDE SEQUENCE</scope>
    <source>
        <strain evidence="11">Tuck. ex Michener</strain>
    </source>
</reference>
<dbReference type="InterPro" id="IPR050360">
    <property type="entry name" value="MFS_Sugar_Transporters"/>
</dbReference>
<dbReference type="GO" id="GO:0016020">
    <property type="term" value="C:membrane"/>
    <property type="evidence" value="ECO:0007669"/>
    <property type="project" value="UniProtKB-SubCell"/>
</dbReference>
<feature type="region of interest" description="Disordered" evidence="8">
    <location>
        <begin position="1"/>
        <end position="34"/>
    </location>
</feature>
<evidence type="ECO:0000259" key="10">
    <source>
        <dbReference type="PROSITE" id="PS50850"/>
    </source>
</evidence>
<dbReference type="AlphaFoldDB" id="A0A6A6HK97"/>
<feature type="transmembrane region" description="Helical" evidence="9">
    <location>
        <begin position="462"/>
        <end position="484"/>
    </location>
</feature>
<protein>
    <submittedName>
        <fullName evidence="11">MFS sugar transporter-like protein</fullName>
    </submittedName>
</protein>